<reference evidence="13 14" key="2">
    <citation type="submission" date="2018-11" db="EMBL/GenBank/DDBJ databases">
        <authorList>
            <consortium name="Pathogen Informatics"/>
        </authorList>
    </citation>
    <scope>NUCLEOTIDE SEQUENCE [LARGE SCALE GENOMIC DNA]</scope>
</reference>
<organism evidence="15">
    <name type="scientific">Taenia asiatica</name>
    <name type="common">Asian tapeworm</name>
    <dbReference type="NCBI Taxonomy" id="60517"/>
    <lineage>
        <taxon>Eukaryota</taxon>
        <taxon>Metazoa</taxon>
        <taxon>Spiralia</taxon>
        <taxon>Lophotrochozoa</taxon>
        <taxon>Platyhelminthes</taxon>
        <taxon>Cestoda</taxon>
        <taxon>Eucestoda</taxon>
        <taxon>Cyclophyllidea</taxon>
        <taxon>Taeniidae</taxon>
        <taxon>Taenia</taxon>
    </lineage>
</organism>
<evidence type="ECO:0000313" key="15">
    <source>
        <dbReference type="WBParaSite" id="TASK_0000596201-mRNA-1"/>
    </source>
</evidence>
<feature type="region of interest" description="Disordered" evidence="11">
    <location>
        <begin position="530"/>
        <end position="553"/>
    </location>
</feature>
<dbReference type="SUPFAM" id="SSF52029">
    <property type="entry name" value="GroEL apical domain-like"/>
    <property type="match status" value="1"/>
</dbReference>
<dbReference type="AlphaFoldDB" id="A0A0R3W6W1"/>
<sequence length="1205" mass="132391">MALHVPRVQNYVSMLKEGTRHFEGLEEAVYRNIEACVSIAKTTRSTYGPSGQNKIVINHIGKQFVTNDAATILRELEVQHPAAKMLVLATQQQEQEAGDGTNLVFQLAGALLDNARDLLKMGLSVSQIIEGYEMAGKKALQYLDEIVIKEISDLKDISEVVPVIKTSLMSKQLDLSEFLSQLIASACISIMPDDGNFNVDNVRVLKVLGSGVTSSTMVQGMVFRRDVESDVHTVTQSKIAIYSCPLEALQTETKGTVLLHTADELKEFSKGEENQMEKIINSIADAGVKVIVSGGKISELALHYANKRGLMLVRLVSKFDVRRLCQATGATVLPTLTIPSPEELGFIERVRIDEIADTNVVIFEQGSSKKPMVTLVIRGSTDNIMDDIERAVDDGVNTYKALTRCKKVVAGAGACEIELARNLLSLADTIPGLEQYAVREYAHAYEIVPKALAENAGEKATEIIAQLYANHQAGQIHSGFVTTEKLDASICDAKEANILDLHGAKYWAIRFATSAACTVLRVDQIIMARPAGGPKPRDPRAPDEDEIDADDDDTSMVDPSLLSFVEEQAELGSGSFAVENDVEVEEDPTPDLYAVLGVARDANEAELKAAYRRLSRLLHPDKHTRASAAAEAAFGRLTAAYNVLSDPHRRAIYDQYGFRGLRIQGWELAVRDKSAPELRLEYLLLKQKAREAESERLLQPTSELSCGVDMTDFFDRYLKEPPEERMLSPSLSVYDVSLSQSVTALRTPHNTVSLVGQVTAHNGIGIGTLFGLWVHRLPPKTPIIGASSTEAVLSYGRGGYGLGASVKLNKQLHERVTGSVGLEVASVNRNNSAIFSLIPGFSLATNIEVTPHIVTRLQYKFNLNGGFFSEVFWTSEKGERSCRVQTHLHRGTASLKVQFESLVDWPWLNPFLKPSTSRSQSSKKSPADWETNLDEEDDLVLETIPHKGRVSASLSCNTFDLLEVRIGANCVLSELSRVSSEIGVSWLRGLSMKLGLHRGDQSYVLQVKLSDNLDPAAFSYGVLVPSLTYCLVRSLVYEPWVLSQLKKAQEIRRQRLRDELRKLRAEALATQSLMQHTSARVAQAEKESRGLVIVYALYGQLSPTTPSIPLAADVGGALSIDVTVPLQVMVEHHQIRLPPGRWADMQGFYDPCAGLGRAACHGRRPLRQLFVAYTFNGLPHEVCTEESGGLAIPMSKHRVDAFSAH</sequence>
<evidence type="ECO:0000256" key="7">
    <source>
        <dbReference type="ARBA" id="ARBA00023186"/>
    </source>
</evidence>
<comment type="subcellular location">
    <subcellularLocation>
        <location evidence="1">Cytoplasm</location>
    </subcellularLocation>
</comment>
<dbReference type="Proteomes" id="UP000282613">
    <property type="component" value="Unassembled WGS sequence"/>
</dbReference>
<dbReference type="PROSITE" id="PS00750">
    <property type="entry name" value="TCP1_1"/>
    <property type="match status" value="1"/>
</dbReference>
<evidence type="ECO:0000313" key="13">
    <source>
        <dbReference type="EMBL" id="VDK35914.1"/>
    </source>
</evidence>
<feature type="coiled-coil region" evidence="10">
    <location>
        <begin position="1046"/>
        <end position="1073"/>
    </location>
</feature>
<reference evidence="15" key="1">
    <citation type="submission" date="2016-04" db="UniProtKB">
        <authorList>
            <consortium name="WormBaseParasite"/>
        </authorList>
    </citation>
    <scope>IDENTIFICATION</scope>
</reference>
<dbReference type="InterPro" id="IPR036869">
    <property type="entry name" value="J_dom_sf"/>
</dbReference>
<keyword evidence="4" id="KW-0963">Cytoplasm</keyword>
<keyword evidence="7 9" id="KW-0143">Chaperone</keyword>
<dbReference type="InterPro" id="IPR024586">
    <property type="entry name" value="DnaJ-like_C11_C"/>
</dbReference>
<evidence type="ECO:0000313" key="14">
    <source>
        <dbReference type="Proteomes" id="UP000282613"/>
    </source>
</evidence>
<dbReference type="OrthoDB" id="1748577at2759"/>
<dbReference type="GO" id="GO:0005524">
    <property type="term" value="F:ATP binding"/>
    <property type="evidence" value="ECO:0007669"/>
    <property type="project" value="UniProtKB-KW"/>
</dbReference>
<dbReference type="PANTHER" id="PTHR11353">
    <property type="entry name" value="CHAPERONIN"/>
    <property type="match status" value="1"/>
</dbReference>
<name>A0A0R3W6W1_TAEAS</name>
<dbReference type="Gene3D" id="1.10.287.110">
    <property type="entry name" value="DnaJ domain"/>
    <property type="match status" value="1"/>
</dbReference>
<evidence type="ECO:0000256" key="11">
    <source>
        <dbReference type="SAM" id="MobiDB-lite"/>
    </source>
</evidence>
<dbReference type="STRING" id="60517.A0A0R3W6W1"/>
<dbReference type="InterPro" id="IPR012721">
    <property type="entry name" value="Chap_CCT_theta"/>
</dbReference>
<dbReference type="GO" id="GO:0140662">
    <property type="term" value="F:ATP-dependent protein folding chaperone"/>
    <property type="evidence" value="ECO:0007669"/>
    <property type="project" value="InterPro"/>
</dbReference>
<dbReference type="EMBL" id="UYRS01018457">
    <property type="protein sequence ID" value="VDK35914.1"/>
    <property type="molecule type" value="Genomic_DNA"/>
</dbReference>
<evidence type="ECO:0000256" key="3">
    <source>
        <dbReference type="ARBA" id="ARBA00016981"/>
    </source>
</evidence>
<dbReference type="InterPro" id="IPR027409">
    <property type="entry name" value="GroEL-like_apical_dom_sf"/>
</dbReference>
<dbReference type="PROSITE" id="PS00751">
    <property type="entry name" value="TCP1_2"/>
    <property type="match status" value="1"/>
</dbReference>
<dbReference type="InterPro" id="IPR027413">
    <property type="entry name" value="GROEL-like_equatorial_sf"/>
</dbReference>
<comment type="similarity">
    <text evidence="2 9">Belongs to the TCP-1 chaperonin family.</text>
</comment>
<dbReference type="InterPro" id="IPR017998">
    <property type="entry name" value="Chaperone_TCP-1"/>
</dbReference>
<dbReference type="Gene3D" id="1.10.560.10">
    <property type="entry name" value="GroEL-like equatorial domain"/>
    <property type="match status" value="1"/>
</dbReference>
<dbReference type="Gene3D" id="3.30.260.10">
    <property type="entry name" value="TCP-1-like chaperonin intermediate domain"/>
    <property type="match status" value="1"/>
</dbReference>
<evidence type="ECO:0000256" key="4">
    <source>
        <dbReference type="ARBA" id="ARBA00022490"/>
    </source>
</evidence>
<dbReference type="CDD" id="cd06257">
    <property type="entry name" value="DnaJ"/>
    <property type="match status" value="1"/>
</dbReference>
<dbReference type="Pfam" id="PF00118">
    <property type="entry name" value="Cpn60_TCP1"/>
    <property type="match status" value="1"/>
</dbReference>
<dbReference type="InterPro" id="IPR002423">
    <property type="entry name" value="Cpn60/GroEL/TCP-1"/>
</dbReference>
<evidence type="ECO:0000256" key="2">
    <source>
        <dbReference type="ARBA" id="ARBA00008020"/>
    </source>
</evidence>
<dbReference type="Pfam" id="PF00226">
    <property type="entry name" value="DnaJ"/>
    <property type="match status" value="1"/>
</dbReference>
<evidence type="ECO:0000256" key="8">
    <source>
        <dbReference type="ARBA" id="ARBA00029602"/>
    </source>
</evidence>
<dbReference type="InterPro" id="IPR027410">
    <property type="entry name" value="TCP-1-like_intermed_sf"/>
</dbReference>
<evidence type="ECO:0000256" key="10">
    <source>
        <dbReference type="SAM" id="Coils"/>
    </source>
</evidence>
<dbReference type="PROSITE" id="PS50076">
    <property type="entry name" value="DNAJ_2"/>
    <property type="match status" value="1"/>
</dbReference>
<evidence type="ECO:0000256" key="1">
    <source>
        <dbReference type="ARBA" id="ARBA00004496"/>
    </source>
</evidence>
<keyword evidence="14" id="KW-1185">Reference proteome</keyword>
<dbReference type="GO" id="GO:0051082">
    <property type="term" value="F:unfolded protein binding"/>
    <property type="evidence" value="ECO:0007669"/>
    <property type="project" value="InterPro"/>
</dbReference>
<feature type="domain" description="J" evidence="12">
    <location>
        <begin position="591"/>
        <end position="657"/>
    </location>
</feature>
<dbReference type="Gene3D" id="3.50.7.10">
    <property type="entry name" value="GroEL"/>
    <property type="match status" value="1"/>
</dbReference>
<keyword evidence="6 9" id="KW-0067">ATP-binding</keyword>
<dbReference type="NCBIfam" id="TIGR02346">
    <property type="entry name" value="chap_CCT_theta"/>
    <property type="match status" value="1"/>
</dbReference>
<keyword evidence="5 9" id="KW-0547">Nucleotide-binding</keyword>
<feature type="compositionally biased region" description="Acidic residues" evidence="11">
    <location>
        <begin position="543"/>
        <end position="553"/>
    </location>
</feature>
<dbReference type="PRINTS" id="PR00625">
    <property type="entry name" value="JDOMAIN"/>
</dbReference>
<dbReference type="PRINTS" id="PR00304">
    <property type="entry name" value="TCOMPLEXTCP1"/>
</dbReference>
<gene>
    <name evidence="13" type="ORF">TASK_LOCUS5963</name>
</gene>
<keyword evidence="10" id="KW-0175">Coiled coil</keyword>
<protein>
    <recommendedName>
        <fullName evidence="3">T-complex protein 1 subunit theta</fullName>
    </recommendedName>
    <alternativeName>
        <fullName evidence="8">CCT-theta</fullName>
    </alternativeName>
</protein>
<evidence type="ECO:0000256" key="5">
    <source>
        <dbReference type="ARBA" id="ARBA00022741"/>
    </source>
</evidence>
<dbReference type="SUPFAM" id="SSF54849">
    <property type="entry name" value="GroEL-intermediate domain like"/>
    <property type="match status" value="1"/>
</dbReference>
<evidence type="ECO:0000256" key="9">
    <source>
        <dbReference type="RuleBase" id="RU004187"/>
    </source>
</evidence>
<dbReference type="GO" id="GO:0016887">
    <property type="term" value="F:ATP hydrolysis activity"/>
    <property type="evidence" value="ECO:0007669"/>
    <property type="project" value="InterPro"/>
</dbReference>
<dbReference type="GO" id="GO:0005737">
    <property type="term" value="C:cytoplasm"/>
    <property type="evidence" value="ECO:0007669"/>
    <property type="project" value="UniProtKB-SubCell"/>
</dbReference>
<dbReference type="SUPFAM" id="SSF46565">
    <property type="entry name" value="Chaperone J-domain"/>
    <property type="match status" value="1"/>
</dbReference>
<dbReference type="InterPro" id="IPR001623">
    <property type="entry name" value="DnaJ_domain"/>
</dbReference>
<evidence type="ECO:0000259" key="12">
    <source>
        <dbReference type="PROSITE" id="PS50076"/>
    </source>
</evidence>
<dbReference type="SMART" id="SM00271">
    <property type="entry name" value="DnaJ"/>
    <property type="match status" value="1"/>
</dbReference>
<dbReference type="Pfam" id="PF11875">
    <property type="entry name" value="DnaJ-like_C11_C"/>
    <property type="match status" value="1"/>
</dbReference>
<dbReference type="WBParaSite" id="TASK_0000596201-mRNA-1">
    <property type="protein sequence ID" value="TASK_0000596201-mRNA-1"/>
    <property type="gene ID" value="TASK_0000596201"/>
</dbReference>
<dbReference type="CDD" id="cd03341">
    <property type="entry name" value="TCP1_theta"/>
    <property type="match status" value="1"/>
</dbReference>
<proteinExistence type="inferred from homology"/>
<accession>A0A0R3W6W1</accession>
<dbReference type="SUPFAM" id="SSF48592">
    <property type="entry name" value="GroEL equatorial domain-like"/>
    <property type="match status" value="1"/>
</dbReference>
<dbReference type="FunFam" id="3.50.7.10:FF:000008">
    <property type="entry name" value="T-complex protein 1 subunit theta"/>
    <property type="match status" value="1"/>
</dbReference>
<dbReference type="PROSITE" id="PS00995">
    <property type="entry name" value="TCP1_3"/>
    <property type="match status" value="1"/>
</dbReference>
<evidence type="ECO:0000256" key="6">
    <source>
        <dbReference type="ARBA" id="ARBA00022840"/>
    </source>
</evidence>
<dbReference type="InterPro" id="IPR002194">
    <property type="entry name" value="Chaperonin_TCP-1_CS"/>
</dbReference>